<reference evidence="2" key="1">
    <citation type="submission" date="2023-02" db="EMBL/GenBank/DDBJ databases">
        <title>Genome of toxic invasive species Heracleum sosnowskyi carries increased number of genes despite the absence of recent whole-genome duplications.</title>
        <authorList>
            <person name="Schelkunov M."/>
            <person name="Shtratnikova V."/>
            <person name="Makarenko M."/>
            <person name="Klepikova A."/>
            <person name="Omelchenko D."/>
            <person name="Novikova G."/>
            <person name="Obukhova E."/>
            <person name="Bogdanov V."/>
            <person name="Penin A."/>
            <person name="Logacheva M."/>
        </authorList>
    </citation>
    <scope>NUCLEOTIDE SEQUENCE</scope>
    <source>
        <strain evidence="2">Hsosn_3</strain>
        <tissue evidence="2">Leaf</tissue>
    </source>
</reference>
<reference evidence="2" key="2">
    <citation type="submission" date="2023-05" db="EMBL/GenBank/DDBJ databases">
        <authorList>
            <person name="Schelkunov M.I."/>
        </authorList>
    </citation>
    <scope>NUCLEOTIDE SEQUENCE</scope>
    <source>
        <strain evidence="2">Hsosn_3</strain>
        <tissue evidence="2">Leaf</tissue>
    </source>
</reference>
<evidence type="ECO:0000313" key="3">
    <source>
        <dbReference type="Proteomes" id="UP001237642"/>
    </source>
</evidence>
<proteinExistence type="predicted"/>
<keyword evidence="1" id="KW-0175">Coiled coil</keyword>
<dbReference type="Proteomes" id="UP001237642">
    <property type="component" value="Unassembled WGS sequence"/>
</dbReference>
<organism evidence="2 3">
    <name type="scientific">Heracleum sosnowskyi</name>
    <dbReference type="NCBI Taxonomy" id="360622"/>
    <lineage>
        <taxon>Eukaryota</taxon>
        <taxon>Viridiplantae</taxon>
        <taxon>Streptophyta</taxon>
        <taxon>Embryophyta</taxon>
        <taxon>Tracheophyta</taxon>
        <taxon>Spermatophyta</taxon>
        <taxon>Magnoliopsida</taxon>
        <taxon>eudicotyledons</taxon>
        <taxon>Gunneridae</taxon>
        <taxon>Pentapetalae</taxon>
        <taxon>asterids</taxon>
        <taxon>campanulids</taxon>
        <taxon>Apiales</taxon>
        <taxon>Apiaceae</taxon>
        <taxon>Apioideae</taxon>
        <taxon>apioid superclade</taxon>
        <taxon>Tordylieae</taxon>
        <taxon>Tordyliinae</taxon>
        <taxon>Heracleum</taxon>
    </lineage>
</organism>
<name>A0AAD8HNH8_9APIA</name>
<comment type="caution">
    <text evidence="2">The sequence shown here is derived from an EMBL/GenBank/DDBJ whole genome shotgun (WGS) entry which is preliminary data.</text>
</comment>
<gene>
    <name evidence="2" type="ORF">POM88_036612</name>
</gene>
<protein>
    <submittedName>
        <fullName evidence="2">Uncharacterized protein</fullName>
    </submittedName>
</protein>
<accession>A0AAD8HNH8</accession>
<keyword evidence="3" id="KW-1185">Reference proteome</keyword>
<evidence type="ECO:0000256" key="1">
    <source>
        <dbReference type="SAM" id="Coils"/>
    </source>
</evidence>
<evidence type="ECO:0000313" key="2">
    <source>
        <dbReference type="EMBL" id="KAK1370520.1"/>
    </source>
</evidence>
<feature type="coiled-coil region" evidence="1">
    <location>
        <begin position="289"/>
        <end position="330"/>
    </location>
</feature>
<sequence>MCRNIPLKVWNFPALLSLELDYVDFPTNMSDIFPTLVNLQNLTVYFTRSSMEQHHAISCPRLLNLNIRIHRSNSFYGNTKVLAPKLCNFTCLVILSVTFEVPELENVKIMLHGLGNVKNLTLGLDSMKALSVISDLASSSPFYELKYVKLPHGNNESSLSSALRSYLIGGSPRATIVTTVPQSNMIPRTVAVSVTSQDAVLQEPLAGPTKELCDSQYIHQTLNVGTVSMDVQEEHVVEDSIVDADRVRPIDSSESGIQCKLGVCRLNYIEHLCFSNPLIPELHAIDCRISKDKSKLQELQAHLQDLHARVDDAQTKLQDLQTLRAEKLTEIEKAFGTIGTCVEDHKQLTNDRQTI</sequence>
<dbReference type="EMBL" id="JAUIZM010000008">
    <property type="protein sequence ID" value="KAK1370520.1"/>
    <property type="molecule type" value="Genomic_DNA"/>
</dbReference>
<dbReference type="AlphaFoldDB" id="A0AAD8HNH8"/>